<feature type="transmembrane region" description="Helical" evidence="8">
    <location>
        <begin position="420"/>
        <end position="437"/>
    </location>
</feature>
<accession>A0AAF3F3F2</accession>
<feature type="transmembrane region" description="Helical" evidence="8">
    <location>
        <begin position="121"/>
        <end position="137"/>
    </location>
</feature>
<feature type="transmembrane region" description="Helical" evidence="8">
    <location>
        <begin position="497"/>
        <end position="517"/>
    </location>
</feature>
<reference evidence="10" key="1">
    <citation type="submission" date="2024-02" db="UniProtKB">
        <authorList>
            <consortium name="WormBaseParasite"/>
        </authorList>
    </citation>
    <scope>IDENTIFICATION</scope>
</reference>
<evidence type="ECO:0000256" key="3">
    <source>
        <dbReference type="ARBA" id="ARBA00022692"/>
    </source>
</evidence>
<dbReference type="GO" id="GO:0089718">
    <property type="term" value="P:amino acid import across plasma membrane"/>
    <property type="evidence" value="ECO:0007669"/>
    <property type="project" value="TreeGrafter"/>
</dbReference>
<evidence type="ECO:0000256" key="6">
    <source>
        <dbReference type="ARBA" id="ARBA00023136"/>
    </source>
</evidence>
<evidence type="ECO:0000256" key="2">
    <source>
        <dbReference type="ARBA" id="ARBA00022448"/>
    </source>
</evidence>
<feature type="transmembrane region" description="Helical" evidence="8">
    <location>
        <begin position="376"/>
        <end position="399"/>
    </location>
</feature>
<organism evidence="9 10">
    <name type="scientific">Mesorhabditis belari</name>
    <dbReference type="NCBI Taxonomy" id="2138241"/>
    <lineage>
        <taxon>Eukaryota</taxon>
        <taxon>Metazoa</taxon>
        <taxon>Ecdysozoa</taxon>
        <taxon>Nematoda</taxon>
        <taxon>Chromadorea</taxon>
        <taxon>Rhabditida</taxon>
        <taxon>Rhabditina</taxon>
        <taxon>Rhabditomorpha</taxon>
        <taxon>Rhabditoidea</taxon>
        <taxon>Rhabditidae</taxon>
        <taxon>Mesorhabditinae</taxon>
        <taxon>Mesorhabditis</taxon>
    </lineage>
</organism>
<feature type="transmembrane region" description="Helical" evidence="8">
    <location>
        <begin position="96"/>
        <end position="116"/>
    </location>
</feature>
<feature type="transmembrane region" description="Helical" evidence="8">
    <location>
        <begin position="57"/>
        <end position="76"/>
    </location>
</feature>
<dbReference type="WBParaSite" id="MBELARI_LOCUS21094">
    <property type="protein sequence ID" value="MBELARI_LOCUS21094"/>
    <property type="gene ID" value="MBELARI_LOCUS21094"/>
</dbReference>
<dbReference type="GO" id="GO:0015179">
    <property type="term" value="F:L-amino acid transmembrane transporter activity"/>
    <property type="evidence" value="ECO:0007669"/>
    <property type="project" value="TreeGrafter"/>
</dbReference>
<evidence type="ECO:0000256" key="8">
    <source>
        <dbReference type="SAM" id="Phobius"/>
    </source>
</evidence>
<dbReference type="PROSITE" id="PS50267">
    <property type="entry name" value="NA_NEUROTRAN_SYMP_3"/>
    <property type="match status" value="1"/>
</dbReference>
<feature type="transmembrane region" description="Helical" evidence="8">
    <location>
        <begin position="282"/>
        <end position="307"/>
    </location>
</feature>
<proteinExistence type="predicted"/>
<feature type="transmembrane region" description="Helical" evidence="8">
    <location>
        <begin position="537"/>
        <end position="564"/>
    </location>
</feature>
<feature type="binding site" evidence="7">
    <location>
        <position position="43"/>
    </location>
    <ligand>
        <name>Na(+)</name>
        <dbReference type="ChEBI" id="CHEBI:29101"/>
        <label>1</label>
    </ligand>
</feature>
<sequence length="633" mass="70081">MWFEERSWSNIKASDLVEEWRDLWSFKIDFLVAAVAYVCATTNLLNLPKLILENGGLAFVSAYGVSLLVCVLPIIILELAVGQLTGRAPVLAFHTLAPITKGVGVAQTLLCVLVLATMTRYLAQLLLFFYYLFWSLIEGRPDVPWLRCRGFPEFVRHGEACRDAGQLANLTIDAHTKISTLNQESSMMHFVNTLDPSSQSIADFGDFNLHFLIGHGVVWVGVFVMICFGVRLLGKLIPFSIIAAFSALLALCIRALTIDGLPEVLQVFWKATDWRKLEDYTVWALAGEQAIMACGVGFGAFITMGSYSKRSNNLVADSVLIVFAHIVFSLMQVATVIGLVGYVSVKSGLPPSELMVKGEEQLYYLLAYFSHLPQTVLWSGILLFSSIFILYNIFALLSLSILSTLEDALGEKASKCFPRFLLAFFVCSLVMACSLYFTTQAGRHAYELAVGSLRYVTLWSILAAELLAVAWIYCGHRLGNDLHFMLSPSCCWCLGHFLLFFTYLLPIVPIGIAFVNVSGYDFSRYSPAIHAWPWSEWVGAALALIPVVPIPLYAILTFFIACCCANKHESKKARVAEVVRHRVRRFSSERSALGGRDTVGGLHAPPRYSSAAPGYLLLPQAPLAEPEPFNEGR</sequence>
<keyword evidence="7" id="KW-0915">Sodium</keyword>
<name>A0AAF3F3F2_9BILA</name>
<keyword evidence="5 8" id="KW-1133">Transmembrane helix</keyword>
<dbReference type="SUPFAM" id="SSF161070">
    <property type="entry name" value="SNF-like"/>
    <property type="match status" value="1"/>
</dbReference>
<feature type="transmembrane region" description="Helical" evidence="8">
    <location>
        <begin position="457"/>
        <end position="476"/>
    </location>
</feature>
<dbReference type="GO" id="GO:0046872">
    <property type="term" value="F:metal ion binding"/>
    <property type="evidence" value="ECO:0007669"/>
    <property type="project" value="UniProtKB-KW"/>
</dbReference>
<dbReference type="Pfam" id="PF00209">
    <property type="entry name" value="SNF"/>
    <property type="match status" value="1"/>
</dbReference>
<comment type="subcellular location">
    <subcellularLocation>
        <location evidence="1">Membrane</location>
        <topology evidence="1">Multi-pass membrane protein</topology>
    </subcellularLocation>
</comment>
<evidence type="ECO:0000256" key="4">
    <source>
        <dbReference type="ARBA" id="ARBA00022847"/>
    </source>
</evidence>
<evidence type="ECO:0000256" key="7">
    <source>
        <dbReference type="PIRSR" id="PIRSR600175-1"/>
    </source>
</evidence>
<keyword evidence="3 8" id="KW-0812">Transmembrane</keyword>
<dbReference type="GO" id="GO:0005283">
    <property type="term" value="F:amino acid:sodium symporter activity"/>
    <property type="evidence" value="ECO:0007669"/>
    <property type="project" value="TreeGrafter"/>
</dbReference>
<feature type="transmembrane region" description="Helical" evidence="8">
    <location>
        <begin position="319"/>
        <end position="345"/>
    </location>
</feature>
<evidence type="ECO:0000313" key="10">
    <source>
        <dbReference type="WBParaSite" id="MBELARI_LOCUS21094"/>
    </source>
</evidence>
<dbReference type="GO" id="GO:0005886">
    <property type="term" value="C:plasma membrane"/>
    <property type="evidence" value="ECO:0007669"/>
    <property type="project" value="TreeGrafter"/>
</dbReference>
<dbReference type="PANTHER" id="PTHR11616:SF295">
    <property type="entry name" value="SODIUM: NEUROTRANSMITTER SYMPORTER FAMILY"/>
    <property type="match status" value="1"/>
</dbReference>
<feature type="transmembrane region" description="Helical" evidence="8">
    <location>
        <begin position="236"/>
        <end position="256"/>
    </location>
</feature>
<dbReference type="PANTHER" id="PTHR11616">
    <property type="entry name" value="SODIUM/CHLORIDE DEPENDENT TRANSPORTER"/>
    <property type="match status" value="1"/>
</dbReference>
<keyword evidence="7" id="KW-0479">Metal-binding</keyword>
<dbReference type="Proteomes" id="UP000887575">
    <property type="component" value="Unassembled WGS sequence"/>
</dbReference>
<protein>
    <submittedName>
        <fullName evidence="10">Sodium:neurotransmitter symporter family protein</fullName>
    </submittedName>
</protein>
<dbReference type="AlphaFoldDB" id="A0AAF3F3F2"/>
<keyword evidence="2" id="KW-0813">Transport</keyword>
<keyword evidence="9" id="KW-1185">Reference proteome</keyword>
<dbReference type="PRINTS" id="PR00176">
    <property type="entry name" value="NANEUSMPORT"/>
</dbReference>
<dbReference type="InterPro" id="IPR037272">
    <property type="entry name" value="SNS_sf"/>
</dbReference>
<feature type="transmembrane region" description="Helical" evidence="8">
    <location>
        <begin position="24"/>
        <end position="45"/>
    </location>
</feature>
<evidence type="ECO:0000313" key="9">
    <source>
        <dbReference type="Proteomes" id="UP000887575"/>
    </source>
</evidence>
<keyword evidence="4" id="KW-0769">Symport</keyword>
<dbReference type="InterPro" id="IPR000175">
    <property type="entry name" value="Na/ntran_symport"/>
</dbReference>
<evidence type="ECO:0000256" key="1">
    <source>
        <dbReference type="ARBA" id="ARBA00004141"/>
    </source>
</evidence>
<feature type="transmembrane region" description="Helical" evidence="8">
    <location>
        <begin position="209"/>
        <end position="229"/>
    </location>
</feature>
<keyword evidence="6 8" id="KW-0472">Membrane</keyword>
<evidence type="ECO:0000256" key="5">
    <source>
        <dbReference type="ARBA" id="ARBA00022989"/>
    </source>
</evidence>